<dbReference type="Proteomes" id="UP001231189">
    <property type="component" value="Unassembled WGS sequence"/>
</dbReference>
<dbReference type="PROSITE" id="PS50181">
    <property type="entry name" value="FBOX"/>
    <property type="match status" value="1"/>
</dbReference>
<evidence type="ECO:0000313" key="3">
    <source>
        <dbReference type="Proteomes" id="UP001231189"/>
    </source>
</evidence>
<dbReference type="Pfam" id="PF00646">
    <property type="entry name" value="F-box"/>
    <property type="match status" value="1"/>
</dbReference>
<proteinExistence type="predicted"/>
<name>A0AAD8S380_LOLMU</name>
<dbReference type="InterPro" id="IPR053781">
    <property type="entry name" value="F-box_AtFBL13-like"/>
</dbReference>
<dbReference type="SUPFAM" id="SSF81383">
    <property type="entry name" value="F-box domain"/>
    <property type="match status" value="1"/>
</dbReference>
<dbReference type="SMART" id="SM00256">
    <property type="entry name" value="FBOX"/>
    <property type="match status" value="1"/>
</dbReference>
<dbReference type="InterPro" id="IPR001810">
    <property type="entry name" value="F-box_dom"/>
</dbReference>
<sequence>MRGGGRRRDQFAALPDELLKHVLSYLPSRKAVKLSLLSRRWRHLWRSTPAISIHGKGEGVLLFVNTLLVNREAPLLRSFDIDVDLVVPRALPGSPYNNPEFYGREYLRGEVDPHVDMWVRHALSSKCRSPSLMVRLEDELAPWLPRSPLAFASPNLTTLHLDAVHLVDGLLDFSCCPALLRLALVRCYLEGEALKTS</sequence>
<evidence type="ECO:0000313" key="2">
    <source>
        <dbReference type="EMBL" id="KAK1643197.1"/>
    </source>
</evidence>
<keyword evidence="3" id="KW-1185">Reference proteome</keyword>
<dbReference type="PANTHER" id="PTHR34223">
    <property type="entry name" value="OS11G0201299 PROTEIN"/>
    <property type="match status" value="1"/>
</dbReference>
<evidence type="ECO:0000259" key="1">
    <source>
        <dbReference type="PROSITE" id="PS50181"/>
    </source>
</evidence>
<dbReference type="PANTHER" id="PTHR34223:SF72">
    <property type="entry name" value="F-BOX DOMAIN-CONTAINING PROTEIN"/>
    <property type="match status" value="1"/>
</dbReference>
<feature type="domain" description="F-box" evidence="1">
    <location>
        <begin position="8"/>
        <end position="44"/>
    </location>
</feature>
<protein>
    <recommendedName>
        <fullName evidence="1">F-box domain-containing protein</fullName>
    </recommendedName>
</protein>
<dbReference type="InterPro" id="IPR036047">
    <property type="entry name" value="F-box-like_dom_sf"/>
</dbReference>
<gene>
    <name evidence="2" type="ORF">QYE76_061002</name>
</gene>
<dbReference type="AlphaFoldDB" id="A0AAD8S380"/>
<comment type="caution">
    <text evidence="2">The sequence shown here is derived from an EMBL/GenBank/DDBJ whole genome shotgun (WGS) entry which is preliminary data.</text>
</comment>
<reference evidence="2" key="1">
    <citation type="submission" date="2023-07" db="EMBL/GenBank/DDBJ databases">
        <title>A chromosome-level genome assembly of Lolium multiflorum.</title>
        <authorList>
            <person name="Chen Y."/>
            <person name="Copetti D."/>
            <person name="Kolliker R."/>
            <person name="Studer B."/>
        </authorList>
    </citation>
    <scope>NUCLEOTIDE SEQUENCE</scope>
    <source>
        <strain evidence="2">02402/16</strain>
        <tissue evidence="2">Leaf</tissue>
    </source>
</reference>
<accession>A0AAD8S380</accession>
<dbReference type="CDD" id="cd22160">
    <property type="entry name" value="F-box_AtFBL13-like"/>
    <property type="match status" value="1"/>
</dbReference>
<dbReference type="EMBL" id="JAUUTY010000004">
    <property type="protein sequence ID" value="KAK1643197.1"/>
    <property type="molecule type" value="Genomic_DNA"/>
</dbReference>
<organism evidence="2 3">
    <name type="scientific">Lolium multiflorum</name>
    <name type="common">Italian ryegrass</name>
    <name type="synonym">Lolium perenne subsp. multiflorum</name>
    <dbReference type="NCBI Taxonomy" id="4521"/>
    <lineage>
        <taxon>Eukaryota</taxon>
        <taxon>Viridiplantae</taxon>
        <taxon>Streptophyta</taxon>
        <taxon>Embryophyta</taxon>
        <taxon>Tracheophyta</taxon>
        <taxon>Spermatophyta</taxon>
        <taxon>Magnoliopsida</taxon>
        <taxon>Liliopsida</taxon>
        <taxon>Poales</taxon>
        <taxon>Poaceae</taxon>
        <taxon>BOP clade</taxon>
        <taxon>Pooideae</taxon>
        <taxon>Poodae</taxon>
        <taxon>Poeae</taxon>
        <taxon>Poeae Chloroplast Group 2 (Poeae type)</taxon>
        <taxon>Loliodinae</taxon>
        <taxon>Loliinae</taxon>
        <taxon>Lolium</taxon>
    </lineage>
</organism>
<dbReference type="Gene3D" id="1.20.1280.50">
    <property type="match status" value="1"/>
</dbReference>
<dbReference type="InterPro" id="IPR053197">
    <property type="entry name" value="F-box_SCFL_complex_component"/>
</dbReference>